<protein>
    <submittedName>
        <fullName evidence="4">DUF5632 domain-containing protein</fullName>
    </submittedName>
</protein>
<evidence type="ECO:0000313" key="4">
    <source>
        <dbReference type="EMBL" id="UMB68885.1"/>
    </source>
</evidence>
<feature type="domain" description="DUF5632" evidence="3">
    <location>
        <begin position="217"/>
        <end position="296"/>
    </location>
</feature>
<feature type="compositionally biased region" description="Low complexity" evidence="1">
    <location>
        <begin position="73"/>
        <end position="83"/>
    </location>
</feature>
<dbReference type="Pfam" id="PF18645">
    <property type="entry name" value="DUF5631"/>
    <property type="match status" value="1"/>
</dbReference>
<feature type="region of interest" description="Disordered" evidence="1">
    <location>
        <begin position="125"/>
        <end position="193"/>
    </location>
</feature>
<dbReference type="RefSeq" id="WP_240260595.1">
    <property type="nucleotide sequence ID" value="NZ_CP092488.2"/>
</dbReference>
<feature type="compositionally biased region" description="Polar residues" evidence="1">
    <location>
        <begin position="1"/>
        <end position="11"/>
    </location>
</feature>
<gene>
    <name evidence="4" type="ORF">MKK62_21215</name>
</gene>
<evidence type="ECO:0000256" key="1">
    <source>
        <dbReference type="SAM" id="MobiDB-lite"/>
    </source>
</evidence>
<organism evidence="4 5">
    <name type="scientific">Mycobacterium paraterrae</name>
    <dbReference type="NCBI Taxonomy" id="577492"/>
    <lineage>
        <taxon>Bacteria</taxon>
        <taxon>Bacillati</taxon>
        <taxon>Actinomycetota</taxon>
        <taxon>Actinomycetes</taxon>
        <taxon>Mycobacteriales</taxon>
        <taxon>Mycobacteriaceae</taxon>
        <taxon>Mycobacterium</taxon>
    </lineage>
</organism>
<feature type="compositionally biased region" description="Low complexity" evidence="1">
    <location>
        <begin position="137"/>
        <end position="186"/>
    </location>
</feature>
<evidence type="ECO:0000259" key="3">
    <source>
        <dbReference type="Pfam" id="PF18646"/>
    </source>
</evidence>
<keyword evidence="5" id="KW-1185">Reference proteome</keyword>
<feature type="region of interest" description="Disordered" evidence="1">
    <location>
        <begin position="1"/>
        <end position="101"/>
    </location>
</feature>
<evidence type="ECO:0000313" key="5">
    <source>
        <dbReference type="Proteomes" id="UP001055336"/>
    </source>
</evidence>
<proteinExistence type="predicted"/>
<feature type="domain" description="DUF5631" evidence="2">
    <location>
        <begin position="322"/>
        <end position="418"/>
    </location>
</feature>
<dbReference type="InterPro" id="IPR040833">
    <property type="entry name" value="DUF5631"/>
</dbReference>
<dbReference type="Pfam" id="PF18646">
    <property type="entry name" value="DUF5632"/>
    <property type="match status" value="1"/>
</dbReference>
<dbReference type="EMBL" id="CP092488">
    <property type="protein sequence ID" value="UMB68885.1"/>
    <property type="molecule type" value="Genomic_DNA"/>
</dbReference>
<dbReference type="Proteomes" id="UP001055336">
    <property type="component" value="Chromosome"/>
</dbReference>
<feature type="compositionally biased region" description="Polar residues" evidence="1">
    <location>
        <begin position="53"/>
        <end position="64"/>
    </location>
</feature>
<name>A0ABY3VL44_9MYCO</name>
<evidence type="ECO:0000259" key="2">
    <source>
        <dbReference type="Pfam" id="PF18645"/>
    </source>
</evidence>
<feature type="compositionally biased region" description="Low complexity" evidence="1">
    <location>
        <begin position="39"/>
        <end position="50"/>
    </location>
</feature>
<reference evidence="4" key="1">
    <citation type="submission" date="2022-08" db="EMBL/GenBank/DDBJ databases">
        <title>Whole genome sequencing of non-tuberculosis mycobacteria type-strains.</title>
        <authorList>
            <person name="Igarashi Y."/>
            <person name="Osugi A."/>
            <person name="Mitarai S."/>
        </authorList>
    </citation>
    <scope>NUCLEOTIDE SEQUENCE</scope>
    <source>
        <strain evidence="4">DSM 45127</strain>
    </source>
</reference>
<sequence length="422" mass="43101">MTGLANSTPTNAFGPPTLGSVPQTGGLMQGMNPGLGQGAPMPAALNNMPPVTSPVQPQLPTQAISDLPASTMPSAAHAPAFDAPTPPAAPPVSSTPSPVIESNTPYLASPAAAASAAAPPVGPLPSYGSDIRPPTPIASTPTVPSSPVAATSSPSSYSPTSAPVSPSAGSSALSQPAVIRQPASAPTAPPAPASIGEQAVVATAGGAAAGATSAQATANARLQRIVDFVARQEPRLRWVAGDRADGTTVLITDLASGWVPPGILIPSVVTLLEPADRRGDLEALLGQVETSASYTPLHYLPEPDEEIEPTPTSLRPRRVRAVDDLGWELGQATNYRDGLPRMAHTIARAALADTGVLDIEIQLLDEHLTKLREGVISSYPDDIDSAAVANWQLLAAIDALVAKDAIGANYHFAWFQALNRVP</sequence>
<accession>A0ABY3VL44</accession>
<dbReference type="InterPro" id="IPR040604">
    <property type="entry name" value="DUF5632"/>
</dbReference>